<feature type="transmembrane region" description="Helical" evidence="6">
    <location>
        <begin position="389"/>
        <end position="410"/>
    </location>
</feature>
<dbReference type="EMBL" id="CYSB01000024">
    <property type="protein sequence ID" value="CUH65108.1"/>
    <property type="molecule type" value="Genomic_DNA"/>
</dbReference>
<evidence type="ECO:0000256" key="2">
    <source>
        <dbReference type="ARBA" id="ARBA00022692"/>
    </source>
</evidence>
<feature type="transmembrane region" description="Helical" evidence="6">
    <location>
        <begin position="7"/>
        <end position="24"/>
    </location>
</feature>
<dbReference type="GO" id="GO:0016020">
    <property type="term" value="C:membrane"/>
    <property type="evidence" value="ECO:0007669"/>
    <property type="project" value="UniProtKB-SubCell"/>
</dbReference>
<dbReference type="InterPro" id="IPR028250">
    <property type="entry name" value="DsbDN"/>
</dbReference>
<feature type="domain" description="Thiol:disulfide interchange protein DsbD N-terminal" evidence="8">
    <location>
        <begin position="44"/>
        <end position="162"/>
    </location>
</feature>
<keyword evidence="10" id="KW-0560">Oxidoreductase</keyword>
<dbReference type="GO" id="GO:0045454">
    <property type="term" value="P:cell redox homeostasis"/>
    <property type="evidence" value="ECO:0007669"/>
    <property type="project" value="TreeGrafter"/>
</dbReference>
<evidence type="ECO:0000256" key="5">
    <source>
        <dbReference type="ARBA" id="ARBA00023136"/>
    </source>
</evidence>
<gene>
    <name evidence="10" type="primary">dsbD_2</name>
    <name evidence="9" type="synonym">dsbD_1</name>
    <name evidence="9" type="ORF">TL5118_01156</name>
    <name evidence="10" type="ORF">TL5120_01488</name>
</gene>
<name>A0A0P1FS38_9RHOB</name>
<evidence type="ECO:0000259" key="8">
    <source>
        <dbReference type="Pfam" id="PF11412"/>
    </source>
</evidence>
<dbReference type="GO" id="GO:0047134">
    <property type="term" value="F:protein-disulfide reductase [NAD(P)H] activity"/>
    <property type="evidence" value="ECO:0007669"/>
    <property type="project" value="UniProtKB-EC"/>
</dbReference>
<dbReference type="Proteomes" id="UP000051887">
    <property type="component" value="Unassembled WGS sequence"/>
</dbReference>
<evidence type="ECO:0000256" key="6">
    <source>
        <dbReference type="SAM" id="Phobius"/>
    </source>
</evidence>
<evidence type="ECO:0000256" key="1">
    <source>
        <dbReference type="ARBA" id="ARBA00004141"/>
    </source>
</evidence>
<keyword evidence="2 6" id="KW-0812">Transmembrane</keyword>
<evidence type="ECO:0000259" key="7">
    <source>
        <dbReference type="Pfam" id="PF02683"/>
    </source>
</evidence>
<accession>A0A0P1FS38</accession>
<dbReference type="OrthoDB" id="9811036at2"/>
<dbReference type="EMBL" id="CYSC01000024">
    <property type="protein sequence ID" value="CUH71698.1"/>
    <property type="molecule type" value="Genomic_DNA"/>
</dbReference>
<dbReference type="PANTHER" id="PTHR32234">
    <property type="entry name" value="THIOL:DISULFIDE INTERCHANGE PROTEIN DSBD"/>
    <property type="match status" value="1"/>
</dbReference>
<feature type="transmembrane region" description="Helical" evidence="6">
    <location>
        <begin position="525"/>
        <end position="543"/>
    </location>
</feature>
<dbReference type="EC" id="1.8.1.8" evidence="10"/>
<comment type="subcellular location">
    <subcellularLocation>
        <location evidence="1">Membrane</location>
        <topology evidence="1">Multi-pass membrane protein</topology>
    </subcellularLocation>
</comment>
<reference evidence="9 11" key="2">
    <citation type="submission" date="2015-09" db="EMBL/GenBank/DDBJ databases">
        <authorList>
            <person name="Rodrigo-Torres L."/>
            <person name="Arahal D.R."/>
        </authorList>
    </citation>
    <scope>NUCLEOTIDE SEQUENCE [LARGE SCALE GENOMIC DNA]</scope>
    <source>
        <strain evidence="9 11">CECT 5118</strain>
    </source>
</reference>
<dbReference type="InterPro" id="IPR036249">
    <property type="entry name" value="Thioredoxin-like_sf"/>
</dbReference>
<proteinExistence type="predicted"/>
<feature type="transmembrane region" description="Helical" evidence="6">
    <location>
        <begin position="498"/>
        <end position="519"/>
    </location>
</feature>
<dbReference type="PANTHER" id="PTHR32234:SF3">
    <property type="entry name" value="SUPPRESSION OF COPPER SENSITIVITY PROTEIN"/>
    <property type="match status" value="1"/>
</dbReference>
<dbReference type="Pfam" id="PF11412">
    <property type="entry name" value="DsbD_N"/>
    <property type="match status" value="1"/>
</dbReference>
<dbReference type="Proteomes" id="UP000051086">
    <property type="component" value="Unassembled WGS sequence"/>
</dbReference>
<dbReference type="InterPro" id="IPR035671">
    <property type="entry name" value="DsbD_gamma"/>
</dbReference>
<dbReference type="Pfam" id="PF02683">
    <property type="entry name" value="DsbD_TM"/>
    <property type="match status" value="1"/>
</dbReference>
<dbReference type="AlphaFoldDB" id="A0A0P1FS38"/>
<feature type="domain" description="Cytochrome C biogenesis protein transmembrane" evidence="7">
    <location>
        <begin position="304"/>
        <end position="518"/>
    </location>
</feature>
<evidence type="ECO:0000313" key="10">
    <source>
        <dbReference type="EMBL" id="CUH71698.1"/>
    </source>
</evidence>
<keyword evidence="5 6" id="KW-0472">Membrane</keyword>
<evidence type="ECO:0000256" key="4">
    <source>
        <dbReference type="ARBA" id="ARBA00022989"/>
    </source>
</evidence>
<dbReference type="Pfam" id="PF13899">
    <property type="entry name" value="Thioredoxin_7"/>
    <property type="match status" value="1"/>
</dbReference>
<evidence type="ECO:0000313" key="9">
    <source>
        <dbReference type="EMBL" id="CUH65108.1"/>
    </source>
</evidence>
<dbReference type="Gene3D" id="3.40.30.10">
    <property type="entry name" value="Glutaredoxin"/>
    <property type="match status" value="1"/>
</dbReference>
<sequence>MIRNRTLRTLISTVVIGFGLGAFIPDAPLAKNSDTFSDPALSARLITVQDAVAKDAVTISAGLDLVLSEGWKAYWRSPGEVGLPPEIDWSGSQNVANVKMLWPAPTRFTAFGIENFGYSDEVVFPLEVQLEQPGKPVSLSARVSLLICSNVCVPQNFELSLTLPSGNGIDNKSASRLSEFIARVPIEEKDAQLGSAIAHVDDGFSELTISVKAAAPFQAPDVFPELGTGTALGKPDIRLGDRGTLLWARFPVLSFDEERFRPPIITVTDGAGRAFTVTPERVETQLAPPFRLNVLGPGIDQLAWIALVAFLGGMILNAMPCVLPVLSIKLSSALKQQGRDKQVVRGGFLAAAAGVMVFMWGLAAVLFLLQRFGVMVGWGLQFQNPVFLALMFTVLAVFSANLFGMFEIVLPSGLQTRLSNAGRRHGYTSDFFTGLFGAVMATPCSAPFLGTAIAFALAGRGTDLLIVFTFLGFGLATPYLVVAASPRLVTFLPKPGRWMVGLKLALGLLLVVTALWLFWVLTGVAGTRAAIAVAALSAALILVLSRGGLSARLRWPSIAVFSTLPLVASAMLAQPAHNQTNAATQEWTAFDRAEIARLVSRGEVVFVDVTADWCLTCKANKALVLDREPVLHALRSDDVTQMQADWTRPNEAISRYLESFNRFGIPFNAVYGPGAPNGIVLSEILSAAAVLQALEDARLATPIAAAHN</sequence>
<dbReference type="GO" id="GO:0017004">
    <property type="term" value="P:cytochrome complex assembly"/>
    <property type="evidence" value="ECO:0007669"/>
    <property type="project" value="UniProtKB-KW"/>
</dbReference>
<evidence type="ECO:0000313" key="11">
    <source>
        <dbReference type="Proteomes" id="UP000051086"/>
    </source>
</evidence>
<keyword evidence="4 6" id="KW-1133">Transmembrane helix</keyword>
<feature type="transmembrane region" description="Helical" evidence="6">
    <location>
        <begin position="347"/>
        <end position="369"/>
    </location>
</feature>
<evidence type="ECO:0000313" key="12">
    <source>
        <dbReference type="Proteomes" id="UP000051887"/>
    </source>
</evidence>
<feature type="transmembrane region" description="Helical" evidence="6">
    <location>
        <begin position="431"/>
        <end position="458"/>
    </location>
</feature>
<dbReference type="CDD" id="cd02953">
    <property type="entry name" value="DsbDgamma"/>
    <property type="match status" value="1"/>
</dbReference>
<protein>
    <submittedName>
        <fullName evidence="10">Thiol:disulfide interchange protein DsbD</fullName>
        <ecNumber evidence="10">1.8.1.8</ecNumber>
    </submittedName>
</protein>
<dbReference type="SUPFAM" id="SSF52833">
    <property type="entry name" value="Thioredoxin-like"/>
    <property type="match status" value="1"/>
</dbReference>
<feature type="transmembrane region" description="Helical" evidence="6">
    <location>
        <begin position="302"/>
        <end position="326"/>
    </location>
</feature>
<evidence type="ECO:0000256" key="3">
    <source>
        <dbReference type="ARBA" id="ARBA00022748"/>
    </source>
</evidence>
<keyword evidence="3" id="KW-0201">Cytochrome c-type biogenesis</keyword>
<dbReference type="InterPro" id="IPR003834">
    <property type="entry name" value="Cyt_c_assmbl_TM_dom"/>
</dbReference>
<feature type="transmembrane region" description="Helical" evidence="6">
    <location>
        <begin position="464"/>
        <end position="486"/>
    </location>
</feature>
<reference evidence="10 12" key="1">
    <citation type="submission" date="2015-09" db="EMBL/GenBank/DDBJ databases">
        <authorList>
            <consortium name="Swine Surveillance"/>
        </authorList>
    </citation>
    <scope>NUCLEOTIDE SEQUENCE [LARGE SCALE GENOMIC DNA]</scope>
    <source>
        <strain evidence="10 12">5120</strain>
    </source>
</reference>
<organism evidence="10 12">
    <name type="scientific">Thalassovita autumnalis</name>
    <dbReference type="NCBI Taxonomy" id="2072972"/>
    <lineage>
        <taxon>Bacteria</taxon>
        <taxon>Pseudomonadati</taxon>
        <taxon>Pseudomonadota</taxon>
        <taxon>Alphaproteobacteria</taxon>
        <taxon>Rhodobacterales</taxon>
        <taxon>Roseobacteraceae</taxon>
        <taxon>Thalassovita</taxon>
    </lineage>
</organism>
<keyword evidence="11" id="KW-1185">Reference proteome</keyword>